<keyword evidence="13 22" id="KW-0067">ATP-binding</keyword>
<evidence type="ECO:0000256" key="5">
    <source>
        <dbReference type="ARBA" id="ARBA00022705"/>
    </source>
</evidence>
<name>A0AAW1UNI4_9CUCU</name>
<evidence type="ECO:0000256" key="19">
    <source>
        <dbReference type="ARBA" id="ARBA00023242"/>
    </source>
</evidence>
<dbReference type="GO" id="GO:0033567">
    <property type="term" value="P:DNA replication, Okazaki fragment processing"/>
    <property type="evidence" value="ECO:0007669"/>
    <property type="project" value="UniProtKB-UniRule"/>
</dbReference>
<dbReference type="InterPro" id="IPR014808">
    <property type="entry name" value="DNA_replication_fac_Dna2_N"/>
</dbReference>
<keyword evidence="5 22" id="KW-0235">DNA replication</keyword>
<evidence type="ECO:0000256" key="20">
    <source>
        <dbReference type="ARBA" id="ARBA00023268"/>
    </source>
</evidence>
<organism evidence="28 29">
    <name type="scientific">Henosepilachna vigintioctopunctata</name>
    <dbReference type="NCBI Taxonomy" id="420089"/>
    <lineage>
        <taxon>Eukaryota</taxon>
        <taxon>Metazoa</taxon>
        <taxon>Ecdysozoa</taxon>
        <taxon>Arthropoda</taxon>
        <taxon>Hexapoda</taxon>
        <taxon>Insecta</taxon>
        <taxon>Pterygota</taxon>
        <taxon>Neoptera</taxon>
        <taxon>Endopterygota</taxon>
        <taxon>Coleoptera</taxon>
        <taxon>Polyphaga</taxon>
        <taxon>Cucujiformia</taxon>
        <taxon>Coccinelloidea</taxon>
        <taxon>Coccinellidae</taxon>
        <taxon>Epilachninae</taxon>
        <taxon>Epilachnini</taxon>
        <taxon>Henosepilachna</taxon>
    </lineage>
</organism>
<dbReference type="EC" id="3.1.-.-" evidence="22"/>
<dbReference type="InterPro" id="IPR041679">
    <property type="entry name" value="DNA2/NAM7-like_C"/>
</dbReference>
<comment type="catalytic activity">
    <reaction evidence="21 22">
        <text>ATP + H2O = ADP + phosphate + H(+)</text>
        <dbReference type="Rhea" id="RHEA:13065"/>
        <dbReference type="ChEBI" id="CHEBI:15377"/>
        <dbReference type="ChEBI" id="CHEBI:15378"/>
        <dbReference type="ChEBI" id="CHEBI:30616"/>
        <dbReference type="ChEBI" id="CHEBI:43474"/>
        <dbReference type="ChEBI" id="CHEBI:456216"/>
        <dbReference type="EC" id="3.6.4.12"/>
    </reaction>
</comment>
<keyword evidence="4 22" id="KW-0004">4Fe-4S</keyword>
<feature type="compositionally biased region" description="Basic and acidic residues" evidence="23">
    <location>
        <begin position="21"/>
        <end position="32"/>
    </location>
</feature>
<keyword evidence="12 22" id="KW-0347">Helicase</keyword>
<feature type="domain" description="DNA2 rift barrel" evidence="27">
    <location>
        <begin position="739"/>
        <end position="831"/>
    </location>
</feature>
<dbReference type="GO" id="GO:0046872">
    <property type="term" value="F:metal ion binding"/>
    <property type="evidence" value="ECO:0007669"/>
    <property type="project" value="UniProtKB-UniRule"/>
</dbReference>
<dbReference type="Gene3D" id="3.90.320.10">
    <property type="match status" value="1"/>
</dbReference>
<accession>A0AAW1UNI4</accession>
<dbReference type="PANTHER" id="PTHR10887">
    <property type="entry name" value="DNA2/NAM7 HELICASE FAMILY"/>
    <property type="match status" value="1"/>
</dbReference>
<dbReference type="SUPFAM" id="SSF52540">
    <property type="entry name" value="P-loop containing nucleoside triphosphate hydrolases"/>
    <property type="match status" value="1"/>
</dbReference>
<feature type="region of interest" description="Disordered" evidence="23">
    <location>
        <begin position="129"/>
        <end position="151"/>
    </location>
</feature>
<evidence type="ECO:0000256" key="1">
    <source>
        <dbReference type="ARBA" id="ARBA00001966"/>
    </source>
</evidence>
<comment type="caution">
    <text evidence="28">The sequence shown here is derived from an EMBL/GenBank/DDBJ whole genome shotgun (WGS) entry which is preliminary data.</text>
</comment>
<evidence type="ECO:0000256" key="6">
    <source>
        <dbReference type="ARBA" id="ARBA00022722"/>
    </source>
</evidence>
<dbReference type="CDD" id="cd18808">
    <property type="entry name" value="SF1_C_Upf1"/>
    <property type="match status" value="1"/>
</dbReference>
<evidence type="ECO:0000313" key="29">
    <source>
        <dbReference type="Proteomes" id="UP001431783"/>
    </source>
</evidence>
<sequence>MKKQSKKATKNQNNNPLKISDFFKKVEEENNTKRGSVSKAVLSSSKTNTTASPAIEGDSDVEIISADKSESNNETFTSMKRKKNCDFSNVNTELQLNKKKCVLAVPSTSEKRSPLKEIELLSPRKTNISRTPEKVNSNRTPTKTTPAKLFQKTPQKVSDFNVEIIQNFLKLTPSKSSLCSDNICSPVSSGQIQTSLLDYISPSTSNRSVEAQKFNEITPKKNTSVSCSNTPTTRVKMKLNFGEKHVQVSNSKDESRNNLICSNDKDICNTISKEKQKEDKVCGSDQEIADMINQNSLDEFCLSQFIDGFEEDFLGSADKLVTSKNTLDFTNSKHCKVVKLEILPSQWKVTVKSTSSEEYGICNLREFWLNTKLNIGDTIHITAKKIDSEWIIDNNNGLIVFEPDLLISSTSVVNSLFCKRKNVLSEKFHGFEPANEFMIVGTLVHYILQETLRKKLYTIDQIKEVLELTLKEKATIRRMYESGQSVEELREKVSNYIPRILEFVEYYLKDNKKKVRKQSSSQNNWQGFIDSVEDIEENIWCPELGIKGKVDVSIKSKNQRIPLELKTGKSSFSLEHKGQVLLYIMMMNKLGHNVSSGLLMYLKDGIIKEIPMMENEKRDIMILRNELAYYLKRRPKVISPHGDKKEKYICPPELPEPINHRNACRSCPYNVICSSFSQYNKDDLSTNKSFSKVREEMLSHLEEQHLNYFIHWSSLINLEEVECNSSSKLVQEIYRRSPKQREADGRCLSFLKITEVSDECSGMMDHTFTKDDTSFNFFSSGICEGNYTVISTDNRPAVASGFVMQINAHSITIALDRNLKKKHPLEQFHIDTYESANSHSFNQTSLTLLLESSPRADQLRRIIIDKLPPTFLDKLPKVVASKGIPILKRLNKVQQRAVLKAIAANDFLLIKGMPGTGKTSTIVALIQLLTELGKSVLLTSHTHSAVDNVCEKLLKLNVDFLRLGTQARISDSLGLHSEHYRTKDCKTPEELMDVYNKVNVIATTCLGSKHPVLSKRILDVCIVDESTQVLQTTLIRPLYAAKAFILIGDPEQLPPVIRNKEAQMNKTITRLANAVTYNGDLLVANDSIGRATLNITDKKAFSTCFMESKWISSALNTDLENSVHVIDTGPTWDLDYEVAWILKNTNDEERKSSLLNIFEAAVVANLIDTLLKGGIKPNDIGVIAAFTCQVKQISFLLDKNIDVSTVDQFQGRDKNVIIYSCSKSLNLNKISTESKFGILDDHRRLTVAITRAKHKLIIVCDMNTMRRHKPFSKLFDSIGKSHVTTLKENEDKFCWSSVLKNVKS</sequence>
<dbReference type="InterPro" id="IPR027417">
    <property type="entry name" value="P-loop_NTPase"/>
</dbReference>
<dbReference type="Pfam" id="PF08696">
    <property type="entry name" value="Dna2"/>
    <property type="match status" value="1"/>
</dbReference>
<dbReference type="Proteomes" id="UP001431783">
    <property type="component" value="Unassembled WGS sequence"/>
</dbReference>
<keyword evidence="15 22" id="KW-0411">Iron-sulfur</keyword>
<dbReference type="EC" id="3.6.4.12" evidence="22"/>
<keyword evidence="14 22" id="KW-0408">Iron</keyword>
<evidence type="ECO:0000256" key="4">
    <source>
        <dbReference type="ARBA" id="ARBA00022485"/>
    </source>
</evidence>
<protein>
    <recommendedName>
        <fullName evidence="22">DNA replication ATP-dependent helicase/nuclease</fullName>
        <ecNumber evidence="22">3.1.-.-</ecNumber>
        <ecNumber evidence="22">3.6.4.12</ecNumber>
    </recommendedName>
</protein>
<dbReference type="InterPro" id="IPR011604">
    <property type="entry name" value="PDDEXK-like_dom_sf"/>
</dbReference>
<evidence type="ECO:0000256" key="11">
    <source>
        <dbReference type="ARBA" id="ARBA00022801"/>
    </source>
</evidence>
<dbReference type="GO" id="GO:0071932">
    <property type="term" value="P:replication fork reversal"/>
    <property type="evidence" value="ECO:0007669"/>
    <property type="project" value="TreeGrafter"/>
</dbReference>
<evidence type="ECO:0000313" key="28">
    <source>
        <dbReference type="EMBL" id="KAK9881525.1"/>
    </source>
</evidence>
<keyword evidence="9" id="KW-0255">Endonuclease</keyword>
<evidence type="ECO:0000256" key="15">
    <source>
        <dbReference type="ARBA" id="ARBA00023014"/>
    </source>
</evidence>
<evidence type="ECO:0000256" key="13">
    <source>
        <dbReference type="ARBA" id="ARBA00022840"/>
    </source>
</evidence>
<comment type="cofactor">
    <cofactor evidence="1">
        <name>[4Fe-4S] cluster</name>
        <dbReference type="ChEBI" id="CHEBI:49883"/>
    </cofactor>
</comment>
<comment type="similarity">
    <text evidence="3 22">Belongs to the DNA2/NAM7 helicase family.</text>
</comment>
<comment type="subcellular location">
    <subcellularLocation>
        <location evidence="2">Mitochondrion</location>
    </subcellularLocation>
    <subcellularLocation>
        <location evidence="22">Nucleus</location>
    </subcellularLocation>
    <subcellularLocation>
        <location evidence="22">Chromosome</location>
    </subcellularLocation>
</comment>
<dbReference type="PANTHER" id="PTHR10887:SF433">
    <property type="entry name" value="DNA REPLICATION ATP-DEPENDENT HELICASE_NUCLEASE DNA2"/>
    <property type="match status" value="1"/>
</dbReference>
<evidence type="ECO:0000256" key="10">
    <source>
        <dbReference type="ARBA" id="ARBA00022763"/>
    </source>
</evidence>
<feature type="domain" description="DNA2/NAM7 helicase helicase" evidence="25">
    <location>
        <begin position="993"/>
        <end position="1058"/>
    </location>
</feature>
<comment type="function">
    <text evidence="22">Key enzyme involved in DNA replication and DNA repair. Involved in Okazaki fragments processing by cleaving long flaps that escape FEN1: flaps that are longer than 27 nucleotides are coated by replication protein A complex (RPA), leading to recruit DNA2 which cleaves the flap until it is too short to bind RPA and becomes a substrate for FEN1. Also involved in 5'-end resection of DNA during double-strand break (DSB) repair by mediating the cleavage of 5'-ssDNA.</text>
</comment>
<gene>
    <name evidence="28" type="ORF">WA026_016406</name>
</gene>
<evidence type="ECO:0000256" key="16">
    <source>
        <dbReference type="ARBA" id="ARBA00023125"/>
    </source>
</evidence>
<keyword evidence="17" id="KW-0496">Mitochondrion</keyword>
<feature type="domain" description="DNA replication factor Dna2 N-terminal" evidence="24">
    <location>
        <begin position="355"/>
        <end position="555"/>
    </location>
</feature>
<keyword evidence="10 22" id="KW-0227">DNA damage</keyword>
<keyword evidence="20 22" id="KW-0511">Multifunctional enzyme</keyword>
<evidence type="ECO:0000259" key="25">
    <source>
        <dbReference type="Pfam" id="PF13086"/>
    </source>
</evidence>
<feature type="domain" description="DNA2/NAM7 helicase-like C-terminal" evidence="26">
    <location>
        <begin position="1063"/>
        <end position="1262"/>
    </location>
</feature>
<reference evidence="28 29" key="1">
    <citation type="submission" date="2023-03" db="EMBL/GenBank/DDBJ databases">
        <title>Genome insight into feeding habits of ladybird beetles.</title>
        <authorList>
            <person name="Li H.-S."/>
            <person name="Huang Y.-H."/>
            <person name="Pang H."/>
        </authorList>
    </citation>
    <scope>NUCLEOTIDE SEQUENCE [LARGE SCALE GENOMIC DNA]</scope>
    <source>
        <strain evidence="28">SYSU_2023b</strain>
        <tissue evidence="28">Whole body</tissue>
    </source>
</reference>
<evidence type="ECO:0000256" key="3">
    <source>
        <dbReference type="ARBA" id="ARBA00007913"/>
    </source>
</evidence>
<dbReference type="GO" id="GO:0017116">
    <property type="term" value="F:single-stranded DNA helicase activity"/>
    <property type="evidence" value="ECO:0007669"/>
    <property type="project" value="UniProtKB-UniRule"/>
</dbReference>
<evidence type="ECO:0000256" key="2">
    <source>
        <dbReference type="ARBA" id="ARBA00004173"/>
    </source>
</evidence>
<feature type="compositionally biased region" description="Polar residues" evidence="23">
    <location>
        <begin position="129"/>
        <end position="145"/>
    </location>
</feature>
<dbReference type="Pfam" id="PF13087">
    <property type="entry name" value="AAA_12"/>
    <property type="match status" value="1"/>
</dbReference>
<evidence type="ECO:0000256" key="22">
    <source>
        <dbReference type="RuleBase" id="RU367041"/>
    </source>
</evidence>
<evidence type="ECO:0000256" key="7">
    <source>
        <dbReference type="ARBA" id="ARBA00022723"/>
    </source>
</evidence>
<evidence type="ECO:0000256" key="23">
    <source>
        <dbReference type="SAM" id="MobiDB-lite"/>
    </source>
</evidence>
<feature type="domain" description="DNA2/NAM7 helicase helicase" evidence="25">
    <location>
        <begin position="890"/>
        <end position="981"/>
    </location>
</feature>
<proteinExistence type="inferred from homology"/>
<dbReference type="GO" id="GO:0005694">
    <property type="term" value="C:chromosome"/>
    <property type="evidence" value="ECO:0007669"/>
    <property type="project" value="UniProtKB-SubCell"/>
</dbReference>
<dbReference type="GO" id="GO:0006281">
    <property type="term" value="P:DNA repair"/>
    <property type="evidence" value="ECO:0007669"/>
    <property type="project" value="UniProtKB-KW"/>
</dbReference>
<keyword evidence="22" id="KW-0158">Chromosome</keyword>
<keyword evidence="29" id="KW-1185">Reference proteome</keyword>
<evidence type="ECO:0000256" key="21">
    <source>
        <dbReference type="ARBA" id="ARBA00047995"/>
    </source>
</evidence>
<keyword evidence="18 22" id="KW-0234">DNA repair</keyword>
<dbReference type="Pfam" id="PF21123">
    <property type="entry name" value="Dna2_Rift"/>
    <property type="match status" value="1"/>
</dbReference>
<evidence type="ECO:0000256" key="8">
    <source>
        <dbReference type="ARBA" id="ARBA00022741"/>
    </source>
</evidence>
<evidence type="ECO:0000256" key="12">
    <source>
        <dbReference type="ARBA" id="ARBA00022806"/>
    </source>
</evidence>
<evidence type="ECO:0000259" key="26">
    <source>
        <dbReference type="Pfam" id="PF13087"/>
    </source>
</evidence>
<dbReference type="InterPro" id="IPR048459">
    <property type="entry name" value="DNA2_Rift"/>
</dbReference>
<keyword evidence="16 22" id="KW-0238">DNA-binding</keyword>
<keyword evidence="6 22" id="KW-0540">Nuclease</keyword>
<feature type="compositionally biased region" description="Polar residues" evidence="23">
    <location>
        <begin position="41"/>
        <end position="52"/>
    </location>
</feature>
<keyword evidence="7 22" id="KW-0479">Metal-binding</keyword>
<evidence type="ECO:0000256" key="17">
    <source>
        <dbReference type="ARBA" id="ARBA00023128"/>
    </source>
</evidence>
<evidence type="ECO:0000259" key="24">
    <source>
        <dbReference type="Pfam" id="PF08696"/>
    </source>
</evidence>
<keyword evidence="11 22" id="KW-0378">Hydrolase</keyword>
<dbReference type="InterPro" id="IPR045055">
    <property type="entry name" value="DNA2/NAM7-like"/>
</dbReference>
<feature type="region of interest" description="Disordered" evidence="23">
    <location>
        <begin position="1"/>
        <end position="58"/>
    </location>
</feature>
<dbReference type="GO" id="GO:0005739">
    <property type="term" value="C:mitochondrion"/>
    <property type="evidence" value="ECO:0007669"/>
    <property type="project" value="UniProtKB-SubCell"/>
</dbReference>
<evidence type="ECO:0000256" key="9">
    <source>
        <dbReference type="ARBA" id="ARBA00022759"/>
    </source>
</evidence>
<dbReference type="GO" id="GO:0005524">
    <property type="term" value="F:ATP binding"/>
    <property type="evidence" value="ECO:0007669"/>
    <property type="project" value="UniProtKB-UniRule"/>
</dbReference>
<evidence type="ECO:0000256" key="18">
    <source>
        <dbReference type="ARBA" id="ARBA00023204"/>
    </source>
</evidence>
<dbReference type="CDD" id="cd22318">
    <property type="entry name" value="DNA2_N-like"/>
    <property type="match status" value="1"/>
</dbReference>
<dbReference type="Gene3D" id="3.40.50.300">
    <property type="entry name" value="P-loop containing nucleotide triphosphate hydrolases"/>
    <property type="match status" value="2"/>
</dbReference>
<dbReference type="EMBL" id="JARQZJ010000069">
    <property type="protein sequence ID" value="KAK9881525.1"/>
    <property type="molecule type" value="Genomic_DNA"/>
</dbReference>
<evidence type="ECO:0000256" key="14">
    <source>
        <dbReference type="ARBA" id="ARBA00023004"/>
    </source>
</evidence>
<dbReference type="InterPro" id="IPR041677">
    <property type="entry name" value="DNA2/NAM7_AAA_11"/>
</dbReference>
<keyword evidence="8 22" id="KW-0547">Nucleotide-binding</keyword>
<dbReference type="Pfam" id="PF13086">
    <property type="entry name" value="AAA_11"/>
    <property type="match status" value="2"/>
</dbReference>
<dbReference type="GO" id="GO:0005634">
    <property type="term" value="C:nucleus"/>
    <property type="evidence" value="ECO:0007669"/>
    <property type="project" value="UniProtKB-SubCell"/>
</dbReference>
<dbReference type="GO" id="GO:0051539">
    <property type="term" value="F:4 iron, 4 sulfur cluster binding"/>
    <property type="evidence" value="ECO:0007669"/>
    <property type="project" value="UniProtKB-UniRule"/>
</dbReference>
<dbReference type="InterPro" id="IPR047187">
    <property type="entry name" value="SF1_C_Upf1"/>
</dbReference>
<keyword evidence="19 22" id="KW-0539">Nucleus</keyword>
<dbReference type="GO" id="GO:0003677">
    <property type="term" value="F:DNA binding"/>
    <property type="evidence" value="ECO:0007669"/>
    <property type="project" value="UniProtKB-UniRule"/>
</dbReference>
<dbReference type="GO" id="GO:0017108">
    <property type="term" value="F:5'-flap endonuclease activity"/>
    <property type="evidence" value="ECO:0007669"/>
    <property type="project" value="UniProtKB-UniRule"/>
</dbReference>
<evidence type="ECO:0000259" key="27">
    <source>
        <dbReference type="Pfam" id="PF21123"/>
    </source>
</evidence>